<dbReference type="PANTHER" id="PTHR31435">
    <property type="entry name" value="PROTEIN NATD1"/>
    <property type="match status" value="1"/>
</dbReference>
<dbReference type="AlphaFoldDB" id="A0A2U1T5V6"/>
<dbReference type="InterPro" id="IPR000182">
    <property type="entry name" value="GNAT_dom"/>
</dbReference>
<dbReference type="PROSITE" id="PS51729">
    <property type="entry name" value="GNAT_YJDJ"/>
    <property type="match status" value="1"/>
</dbReference>
<dbReference type="Proteomes" id="UP000244989">
    <property type="component" value="Unassembled WGS sequence"/>
</dbReference>
<comment type="caution">
    <text evidence="3">The sequence shown here is derived from an EMBL/GenBank/DDBJ whole genome shotgun (WGS) entry which is preliminary data.</text>
</comment>
<evidence type="ECO:0000313" key="3">
    <source>
        <dbReference type="EMBL" id="PWC01355.1"/>
    </source>
</evidence>
<dbReference type="InterPro" id="IPR016181">
    <property type="entry name" value="Acyl_CoA_acyltransferase"/>
</dbReference>
<dbReference type="Gene3D" id="3.40.630.30">
    <property type="match status" value="1"/>
</dbReference>
<dbReference type="EMBL" id="QEEZ01000014">
    <property type="protein sequence ID" value="PWC01355.1"/>
    <property type="molecule type" value="Genomic_DNA"/>
</dbReference>
<proteinExistence type="predicted"/>
<feature type="domain" description="N-acetyltransferase" evidence="1">
    <location>
        <begin position="1"/>
        <end position="96"/>
    </location>
</feature>
<evidence type="ECO:0000313" key="4">
    <source>
        <dbReference type="Proteomes" id="UP000244989"/>
    </source>
</evidence>
<dbReference type="CDD" id="cd04301">
    <property type="entry name" value="NAT_SF"/>
    <property type="match status" value="1"/>
</dbReference>
<reference evidence="4" key="1">
    <citation type="submission" date="2018-04" db="EMBL/GenBank/DDBJ databases">
        <authorList>
            <person name="Liu S."/>
            <person name="Wang Z."/>
            <person name="Li J."/>
        </authorList>
    </citation>
    <scope>NUCLEOTIDE SEQUENCE [LARGE SCALE GENOMIC DNA]</scope>
    <source>
        <strain evidence="4">2189</strain>
    </source>
</reference>
<keyword evidence="4" id="KW-1185">Reference proteome</keyword>
<feature type="domain" description="N-acetyltransferase" evidence="2">
    <location>
        <begin position="10"/>
        <end position="96"/>
    </location>
</feature>
<dbReference type="RefSeq" id="WP_108432184.1">
    <property type="nucleotide sequence ID" value="NZ_CP026947.1"/>
</dbReference>
<dbReference type="GO" id="GO:0016747">
    <property type="term" value="F:acyltransferase activity, transferring groups other than amino-acyl groups"/>
    <property type="evidence" value="ECO:0007669"/>
    <property type="project" value="InterPro"/>
</dbReference>
<evidence type="ECO:0000259" key="1">
    <source>
        <dbReference type="PROSITE" id="PS51186"/>
    </source>
</evidence>
<dbReference type="PROSITE" id="PS51186">
    <property type="entry name" value="GNAT"/>
    <property type="match status" value="1"/>
</dbReference>
<dbReference type="SUPFAM" id="SSF55729">
    <property type="entry name" value="Acyl-CoA N-acyltransferases (Nat)"/>
    <property type="match status" value="1"/>
</dbReference>
<dbReference type="Pfam" id="PF14542">
    <property type="entry name" value="Acetyltransf_CG"/>
    <property type="match status" value="1"/>
</dbReference>
<organism evidence="3 4">
    <name type="scientific">Corynebacterium yudongzhengii</name>
    <dbReference type="NCBI Taxonomy" id="2080740"/>
    <lineage>
        <taxon>Bacteria</taxon>
        <taxon>Bacillati</taxon>
        <taxon>Actinomycetota</taxon>
        <taxon>Actinomycetes</taxon>
        <taxon>Mycobacteriales</taxon>
        <taxon>Corynebacteriaceae</taxon>
        <taxon>Corynebacterium</taxon>
    </lineage>
</organism>
<gene>
    <name evidence="3" type="ORF">DF222_07815</name>
</gene>
<evidence type="ECO:0000259" key="2">
    <source>
        <dbReference type="PROSITE" id="PS51729"/>
    </source>
</evidence>
<name>A0A2U1T5V6_9CORY</name>
<dbReference type="InterPro" id="IPR031165">
    <property type="entry name" value="GNAT_YJDJ"/>
</dbReference>
<sequence length="96" mass="10769">MTRNSETSVIHDEENSRYLLQVGEQTAGFAAYRDNKGVRDFNHTVVYPRFRGQGLSGRLIGEALDDTRALGRKVVASCSAVQHFVDKHEGYRDLLA</sequence>
<protein>
    <submittedName>
        <fullName evidence="3">N-acetyltransferase</fullName>
    </submittedName>
</protein>
<accession>A0A2U1T5V6</accession>
<dbReference type="InterPro" id="IPR045057">
    <property type="entry name" value="Gcn5-rel_NAT"/>
</dbReference>
<dbReference type="OrthoDB" id="5405911at2"/>
<dbReference type="PANTHER" id="PTHR31435:SF10">
    <property type="entry name" value="BSR4717 PROTEIN"/>
    <property type="match status" value="1"/>
</dbReference>
<keyword evidence="3" id="KW-0808">Transferase</keyword>
<dbReference type="KEGG" id="cyz:C3B44_09665"/>